<evidence type="ECO:0008006" key="3">
    <source>
        <dbReference type="Google" id="ProtNLM"/>
    </source>
</evidence>
<accession>A0A848BZB3</accession>
<dbReference type="EMBL" id="JABAFG010000010">
    <property type="protein sequence ID" value="NME28369.1"/>
    <property type="molecule type" value="Genomic_DNA"/>
</dbReference>
<organism evidence="1 2">
    <name type="scientific">Megasphaera hexanoica</name>
    <dbReference type="NCBI Taxonomy" id="1675036"/>
    <lineage>
        <taxon>Bacteria</taxon>
        <taxon>Bacillati</taxon>
        <taxon>Bacillota</taxon>
        <taxon>Negativicutes</taxon>
        <taxon>Veillonellales</taxon>
        <taxon>Veillonellaceae</taxon>
        <taxon>Megasphaera</taxon>
    </lineage>
</organism>
<protein>
    <recommendedName>
        <fullName evidence="3">GNAT family N-acetyltransferase</fullName>
    </recommendedName>
</protein>
<reference evidence="1 2" key="1">
    <citation type="submission" date="2020-04" db="EMBL/GenBank/DDBJ databases">
        <authorList>
            <person name="Hitch T.C.A."/>
            <person name="Wylensek D."/>
            <person name="Clavel T."/>
        </authorList>
    </citation>
    <scope>NUCLEOTIDE SEQUENCE [LARGE SCALE GENOMIC DNA]</scope>
    <source>
        <strain evidence="1 2">Oil-RF-744-FAT-WT-6-1</strain>
    </source>
</reference>
<comment type="caution">
    <text evidence="1">The sequence shown here is derived from an EMBL/GenBank/DDBJ whole genome shotgun (WGS) entry which is preliminary data.</text>
</comment>
<evidence type="ECO:0000313" key="2">
    <source>
        <dbReference type="Proteomes" id="UP000591071"/>
    </source>
</evidence>
<gene>
    <name evidence="1" type="ORF">HF872_07000</name>
</gene>
<sequence>MADTRDVLSRLEAYEKKIGVGFFEDWSLDLYPQAMVFPDGSILTYAVLPDEICVGPCSGNVKEMISYTKMLCKMAGIHKFSCTTIHNPKAFGRLTKMKLVKVEPEPDEYGKTVYDFEMEV</sequence>
<dbReference type="AlphaFoldDB" id="A0A848BZB3"/>
<dbReference type="Proteomes" id="UP000591071">
    <property type="component" value="Unassembled WGS sequence"/>
</dbReference>
<dbReference type="RefSeq" id="WP_170087593.1">
    <property type="nucleotide sequence ID" value="NZ_JABAFG010000010.1"/>
</dbReference>
<name>A0A848BZB3_9FIRM</name>
<evidence type="ECO:0000313" key="1">
    <source>
        <dbReference type="EMBL" id="NME28369.1"/>
    </source>
</evidence>
<proteinExistence type="predicted"/>